<evidence type="ECO:0000313" key="1">
    <source>
        <dbReference type="EMBL" id="MEI5985575.1"/>
    </source>
</evidence>
<name>A0ABU8I8Q3_9SPHI</name>
<comment type="caution">
    <text evidence="1">The sequence shown here is derived from an EMBL/GenBank/DDBJ whole genome shotgun (WGS) entry which is preliminary data.</text>
</comment>
<dbReference type="EMBL" id="JAYLLN010000029">
    <property type="protein sequence ID" value="MEI5985575.1"/>
    <property type="molecule type" value="Genomic_DNA"/>
</dbReference>
<sequence length="68" mass="8006">MKSDSEQLQSKSTFTDLINFAPAVVLIPWIMEQWKIFVDDPDQEYHSLAFIPIQDLEPVYILNCTYRI</sequence>
<gene>
    <name evidence="1" type="ORF">VJ786_11765</name>
</gene>
<accession>A0ABU8I8Q3</accession>
<organism evidence="1 2">
    <name type="scientific">Sphingobacterium tenebrionis</name>
    <dbReference type="NCBI Taxonomy" id="3111775"/>
    <lineage>
        <taxon>Bacteria</taxon>
        <taxon>Pseudomonadati</taxon>
        <taxon>Bacteroidota</taxon>
        <taxon>Sphingobacteriia</taxon>
        <taxon>Sphingobacteriales</taxon>
        <taxon>Sphingobacteriaceae</taxon>
        <taxon>Sphingobacterium</taxon>
    </lineage>
</organism>
<protein>
    <submittedName>
        <fullName evidence="1">Uncharacterized protein</fullName>
    </submittedName>
</protein>
<keyword evidence="2" id="KW-1185">Reference proteome</keyword>
<dbReference type="Proteomes" id="UP001363035">
    <property type="component" value="Unassembled WGS sequence"/>
</dbReference>
<reference evidence="1 2" key="1">
    <citation type="submission" date="2024-01" db="EMBL/GenBank/DDBJ databases">
        <title>Sphingobacterium tenebrionis sp. nov., a novel endophyte isolated from tenebrio molitor intestines.</title>
        <authorList>
            <person name="Zhang C."/>
        </authorList>
    </citation>
    <scope>NUCLEOTIDE SEQUENCE [LARGE SCALE GENOMIC DNA]</scope>
    <source>
        <strain evidence="1 2">PU5-4</strain>
    </source>
</reference>
<proteinExistence type="predicted"/>
<evidence type="ECO:0000313" key="2">
    <source>
        <dbReference type="Proteomes" id="UP001363035"/>
    </source>
</evidence>